<gene>
    <name evidence="2" type="ORF">AVEN_129614_1</name>
</gene>
<proteinExistence type="predicted"/>
<evidence type="ECO:0000256" key="1">
    <source>
        <dbReference type="SAM" id="Phobius"/>
    </source>
</evidence>
<dbReference type="Proteomes" id="UP000499080">
    <property type="component" value="Unassembled WGS sequence"/>
</dbReference>
<protein>
    <submittedName>
        <fullName evidence="2">Uncharacterized protein</fullName>
    </submittedName>
</protein>
<keyword evidence="1" id="KW-0812">Transmembrane</keyword>
<dbReference type="AlphaFoldDB" id="A0A4Y2J869"/>
<name>A0A4Y2J869_ARAVE</name>
<keyword evidence="3" id="KW-1185">Reference proteome</keyword>
<dbReference type="EMBL" id="BGPR01003238">
    <property type="protein sequence ID" value="GBM85488.1"/>
    <property type="molecule type" value="Genomic_DNA"/>
</dbReference>
<keyword evidence="1" id="KW-1133">Transmembrane helix</keyword>
<organism evidence="2 3">
    <name type="scientific">Araneus ventricosus</name>
    <name type="common">Orbweaver spider</name>
    <name type="synonym">Epeira ventricosa</name>
    <dbReference type="NCBI Taxonomy" id="182803"/>
    <lineage>
        <taxon>Eukaryota</taxon>
        <taxon>Metazoa</taxon>
        <taxon>Ecdysozoa</taxon>
        <taxon>Arthropoda</taxon>
        <taxon>Chelicerata</taxon>
        <taxon>Arachnida</taxon>
        <taxon>Araneae</taxon>
        <taxon>Araneomorphae</taxon>
        <taxon>Entelegynae</taxon>
        <taxon>Araneoidea</taxon>
        <taxon>Araneidae</taxon>
        <taxon>Araneus</taxon>
    </lineage>
</organism>
<sequence>MTSRVFSRSQLNAFPSFVALLSVECDVFDPIPKSRPAFSQIATSGTEYPLPSAIREFKRATLQLSILRLHLFLILPSFFFGDGRSRFPS</sequence>
<keyword evidence="1" id="KW-0472">Membrane</keyword>
<evidence type="ECO:0000313" key="3">
    <source>
        <dbReference type="Proteomes" id="UP000499080"/>
    </source>
</evidence>
<evidence type="ECO:0000313" key="2">
    <source>
        <dbReference type="EMBL" id="GBM85488.1"/>
    </source>
</evidence>
<comment type="caution">
    <text evidence="2">The sequence shown here is derived from an EMBL/GenBank/DDBJ whole genome shotgun (WGS) entry which is preliminary data.</text>
</comment>
<feature type="transmembrane region" description="Helical" evidence="1">
    <location>
        <begin position="60"/>
        <end position="80"/>
    </location>
</feature>
<reference evidence="2 3" key="1">
    <citation type="journal article" date="2019" name="Sci. Rep.">
        <title>Orb-weaving spider Araneus ventricosus genome elucidates the spidroin gene catalogue.</title>
        <authorList>
            <person name="Kono N."/>
            <person name="Nakamura H."/>
            <person name="Ohtoshi R."/>
            <person name="Moran D.A.P."/>
            <person name="Shinohara A."/>
            <person name="Yoshida Y."/>
            <person name="Fujiwara M."/>
            <person name="Mori M."/>
            <person name="Tomita M."/>
            <person name="Arakawa K."/>
        </authorList>
    </citation>
    <scope>NUCLEOTIDE SEQUENCE [LARGE SCALE GENOMIC DNA]</scope>
</reference>
<accession>A0A4Y2J869</accession>